<feature type="binding site" evidence="3">
    <location>
        <position position="101"/>
    </location>
    <ligand>
        <name>ATP</name>
        <dbReference type="ChEBI" id="CHEBI:30616"/>
    </ligand>
</feature>
<proteinExistence type="inferred from homology"/>
<dbReference type="OrthoDB" id="9769796at2"/>
<dbReference type="eggNOG" id="COG1323">
    <property type="taxonomic scope" value="Bacteria"/>
</dbReference>
<dbReference type="AlphaFoldDB" id="N4WDJ1"/>
<dbReference type="GO" id="GO:0006400">
    <property type="term" value="P:tRNA modification"/>
    <property type="evidence" value="ECO:0007669"/>
    <property type="project" value="UniProtKB-UniRule"/>
</dbReference>
<evidence type="ECO:0000313" key="4">
    <source>
        <dbReference type="EMBL" id="ENH98343.1"/>
    </source>
</evidence>
<dbReference type="PANTHER" id="PTHR37825:SF1">
    <property type="entry name" value="TRNA(MET) CYTIDINE ACETATE LIGASE"/>
    <property type="match status" value="1"/>
</dbReference>
<comment type="caution">
    <text evidence="4">The sequence shown here is derived from an EMBL/GenBank/DDBJ whole genome shotgun (WGS) entry which is preliminary data.</text>
</comment>
<evidence type="ECO:0000256" key="2">
    <source>
        <dbReference type="ARBA" id="ARBA00022694"/>
    </source>
</evidence>
<dbReference type="NCBIfam" id="NF010191">
    <property type="entry name" value="PRK13670.1"/>
    <property type="match status" value="1"/>
</dbReference>
<organism evidence="4 5">
    <name type="scientific">Gracilibacillus halophilus YIM-C55.5</name>
    <dbReference type="NCBI Taxonomy" id="1308866"/>
    <lineage>
        <taxon>Bacteria</taxon>
        <taxon>Bacillati</taxon>
        <taxon>Bacillota</taxon>
        <taxon>Bacilli</taxon>
        <taxon>Bacillales</taxon>
        <taxon>Bacillaceae</taxon>
        <taxon>Gracilibacillus</taxon>
    </lineage>
</organism>
<dbReference type="HAMAP" id="MF_01539">
    <property type="entry name" value="TmcAL"/>
    <property type="match status" value="1"/>
</dbReference>
<feature type="binding site" evidence="3">
    <location>
        <begin position="7"/>
        <end position="20"/>
    </location>
    <ligand>
        <name>ATP</name>
        <dbReference type="ChEBI" id="CHEBI:30616"/>
    </ligand>
</feature>
<dbReference type="EMBL" id="APML01000004">
    <property type="protein sequence ID" value="ENH98343.1"/>
    <property type="molecule type" value="Genomic_DNA"/>
</dbReference>
<evidence type="ECO:0000256" key="1">
    <source>
        <dbReference type="ARBA" id="ARBA00022598"/>
    </source>
</evidence>
<name>N4WDJ1_9BACI</name>
<evidence type="ECO:0000256" key="3">
    <source>
        <dbReference type="HAMAP-Rule" id="MF_01539"/>
    </source>
</evidence>
<dbReference type="InterPro" id="IPR008513">
    <property type="entry name" value="tRNA(Met)_cyd_acetate_ligase"/>
</dbReference>
<comment type="catalytic activity">
    <reaction evidence="3">
        <text>cytidine(34) in elongator tRNA(Met) + acetate + ATP = N(4)-acetylcytidine(34) in elongator tRNA(Met) + AMP + diphosphate</text>
        <dbReference type="Rhea" id="RHEA:58144"/>
        <dbReference type="Rhea" id="RHEA-COMP:10693"/>
        <dbReference type="Rhea" id="RHEA-COMP:10694"/>
        <dbReference type="ChEBI" id="CHEBI:30089"/>
        <dbReference type="ChEBI" id="CHEBI:30616"/>
        <dbReference type="ChEBI" id="CHEBI:33019"/>
        <dbReference type="ChEBI" id="CHEBI:74900"/>
        <dbReference type="ChEBI" id="CHEBI:82748"/>
        <dbReference type="ChEBI" id="CHEBI:456215"/>
    </reaction>
</comment>
<dbReference type="InterPro" id="IPR014729">
    <property type="entry name" value="Rossmann-like_a/b/a_fold"/>
</dbReference>
<dbReference type="RefSeq" id="WP_003463216.1">
    <property type="nucleotide sequence ID" value="NZ_APML01000004.1"/>
</dbReference>
<comment type="similarity">
    <text evidence="3">Belongs to the TmcAL family.</text>
</comment>
<dbReference type="GO" id="GO:0005524">
    <property type="term" value="F:ATP binding"/>
    <property type="evidence" value="ECO:0007669"/>
    <property type="project" value="UniProtKB-KW"/>
</dbReference>
<keyword evidence="3" id="KW-0820">tRNA-binding</keyword>
<comment type="function">
    <text evidence="3">Catalyzes the formation of N(4)-acetylcytidine (ac(4)C) at the wobble position of elongator tRNA(Met), using acetate and ATP as substrates. First activates an acetate ion to form acetyladenylate (Ac-AMP) and then transfers the acetyl group to tRNA to form ac(4)C34.</text>
</comment>
<dbReference type="PANTHER" id="PTHR37825">
    <property type="entry name" value="TRNA(MET) CYTIDINE ACETATE LIGASE"/>
    <property type="match status" value="1"/>
</dbReference>
<keyword evidence="3" id="KW-0067">ATP-binding</keyword>
<dbReference type="Pfam" id="PF05636">
    <property type="entry name" value="HIGH_NTase1"/>
    <property type="match status" value="1"/>
</dbReference>
<keyword evidence="3" id="KW-0963">Cytoplasm</keyword>
<gene>
    <name evidence="3" type="primary">tmcAL</name>
    <name evidence="4" type="ORF">J416_01349</name>
</gene>
<dbReference type="STRING" id="1308866.J416_01349"/>
<dbReference type="SUPFAM" id="SSF52374">
    <property type="entry name" value="Nucleotidylyl transferase"/>
    <property type="match status" value="1"/>
</dbReference>
<dbReference type="GO" id="GO:0000049">
    <property type="term" value="F:tRNA binding"/>
    <property type="evidence" value="ECO:0007669"/>
    <property type="project" value="UniProtKB-KW"/>
</dbReference>
<dbReference type="Proteomes" id="UP000012283">
    <property type="component" value="Unassembled WGS sequence"/>
</dbReference>
<keyword evidence="2 3" id="KW-0819">tRNA processing</keyword>
<keyword evidence="5" id="KW-1185">Reference proteome</keyword>
<accession>N4WDJ1</accession>
<dbReference type="GO" id="GO:0005737">
    <property type="term" value="C:cytoplasm"/>
    <property type="evidence" value="ECO:0007669"/>
    <property type="project" value="UniProtKB-SubCell"/>
</dbReference>
<reference evidence="4 5" key="1">
    <citation type="submission" date="2013-03" db="EMBL/GenBank/DDBJ databases">
        <title>Draft genome sequence of Gracibacillus halophilus YIM-C55.5, a moderately halophilic and thermophilic organism from the Xiaochaidamu salt lake.</title>
        <authorList>
            <person name="Sugumar T."/>
            <person name="Polireddy D.R."/>
            <person name="Antony A."/>
            <person name="Madhava Y.R."/>
            <person name="Sivakumar N."/>
        </authorList>
    </citation>
    <scope>NUCLEOTIDE SEQUENCE [LARGE SCALE GENOMIC DNA]</scope>
    <source>
        <strain evidence="4 5">YIM-C55.5</strain>
    </source>
</reference>
<dbReference type="EC" id="6.3.4.-" evidence="3"/>
<comment type="subcellular location">
    <subcellularLocation>
        <location evidence="3">Cytoplasm</location>
    </subcellularLocation>
</comment>
<feature type="binding site" evidence="3">
    <location>
        <begin position="187"/>
        <end position="188"/>
    </location>
    <ligand>
        <name>ATP</name>
        <dbReference type="ChEBI" id="CHEBI:30616"/>
    </ligand>
</feature>
<keyword evidence="3" id="KW-0547">Nucleotide-binding</keyword>
<evidence type="ECO:0000313" key="5">
    <source>
        <dbReference type="Proteomes" id="UP000012283"/>
    </source>
</evidence>
<dbReference type="GO" id="GO:0016879">
    <property type="term" value="F:ligase activity, forming carbon-nitrogen bonds"/>
    <property type="evidence" value="ECO:0007669"/>
    <property type="project" value="UniProtKB-UniRule"/>
</dbReference>
<feature type="binding site" evidence="3">
    <location>
        <position position="162"/>
    </location>
    <ligand>
        <name>ATP</name>
        <dbReference type="ChEBI" id="CHEBI:30616"/>
    </ligand>
</feature>
<keyword evidence="1 3" id="KW-0436">Ligase</keyword>
<keyword evidence="3" id="KW-0694">RNA-binding</keyword>
<sequence>MKACGLIVEYNPYHNGHRYHLQQSKQQTNADCIVAVMSGNFLQRGEPAIVDKFTRAKMAINQGVDLVVELPYHYAVQHSELFAKGAVALLETLHVEHLVFGSEHGQIEDFVQMANLQYQYQDTYEAYVKHFLQQGVRYPVANQLAFESIHNDRLAIDVTKPNNILGYQYVKQTIASNGKITPHTIQRIKSQYHDQHIEQDIASATSIRNQLQQQKQMTKLIENTLPLQTVQLLTYYQQHYGKWHFWEDYFPLLHHKVLTSSPTELRQIHEVREGIEHRLYHTAKQATSFQDWMEKLKTKRYTWTSLQRMFTHILTHTTKTEIQSLLASSVLPIRVLAMTNIGQTYLRSIKKEIKAPFFTSIKSPFPLQESAERISNAYYGIQDPHIQPMMRNQEYQQPIQKTM</sequence>
<dbReference type="PATRIC" id="fig|1308866.3.peg.273"/>
<protein>
    <recommendedName>
        <fullName evidence="3">tRNA(Met) cytidine acetate ligase</fullName>
        <ecNumber evidence="3">6.3.4.-</ecNumber>
    </recommendedName>
</protein>
<dbReference type="Gene3D" id="3.40.50.620">
    <property type="entry name" value="HUPs"/>
    <property type="match status" value="1"/>
</dbReference>